<dbReference type="AlphaFoldDB" id="Q2U3M9"/>
<proteinExistence type="predicted"/>
<sequence>MTRSRVMLSDTLPYKTSSCRDRWGNIYRCRSSWHNWGRWVLLAVIIVVALIAFFFYACLSARKRRRHGQRPIYGTGWIPGTQPPPGQWQQQQYPSQPPPAPPGYQPSTEHGYGQNYGSNQGYFGQQQYGSELQQPPNAYARDGVYSPPAGPPPGHPK</sequence>
<keyword evidence="2" id="KW-0472">Membrane</keyword>
<dbReference type="Pfam" id="PF12273">
    <property type="entry name" value="RCR"/>
    <property type="match status" value="1"/>
</dbReference>
<dbReference type="InterPro" id="IPR020999">
    <property type="entry name" value="Chitin_synth_reg_RCR"/>
</dbReference>
<feature type="compositionally biased region" description="Low complexity" evidence="1">
    <location>
        <begin position="105"/>
        <end position="130"/>
    </location>
</feature>
<dbReference type="PANTHER" id="PTHR28187">
    <property type="entry name" value="PROTEIN RCR1-RELATED"/>
    <property type="match status" value="1"/>
</dbReference>
<dbReference type="KEGG" id="aor:AO090020000693"/>
<dbReference type="Proteomes" id="UP000006564">
    <property type="component" value="Chromosome 6"/>
</dbReference>
<feature type="transmembrane region" description="Helical" evidence="2">
    <location>
        <begin position="39"/>
        <end position="59"/>
    </location>
</feature>
<name>Q2U3M9_ASPOR</name>
<accession>Q2U3M9</accession>
<keyword evidence="4" id="KW-1185">Reference proteome</keyword>
<dbReference type="GeneID" id="5997055"/>
<feature type="compositionally biased region" description="Pro residues" evidence="1">
    <location>
        <begin position="95"/>
        <end position="104"/>
    </location>
</feature>
<evidence type="ECO:0000313" key="4">
    <source>
        <dbReference type="Proteomes" id="UP000006564"/>
    </source>
</evidence>
<dbReference type="PANTHER" id="PTHR28187:SF1">
    <property type="entry name" value="PROTEIN RCR1-RELATED"/>
    <property type="match status" value="1"/>
</dbReference>
<evidence type="ECO:0000313" key="3">
    <source>
        <dbReference type="EMBL" id="BAE63836.1"/>
    </source>
</evidence>
<dbReference type="RefSeq" id="XP_023092943.1">
    <property type="nucleotide sequence ID" value="XM_023237888.1"/>
</dbReference>
<keyword evidence="2" id="KW-0812">Transmembrane</keyword>
<feature type="compositionally biased region" description="Pro residues" evidence="1">
    <location>
        <begin position="148"/>
        <end position="157"/>
    </location>
</feature>
<dbReference type="HOGENOM" id="CLU_131051_0_0_1"/>
<dbReference type="EMBL" id="AP007167">
    <property type="protein sequence ID" value="BAE63836.1"/>
    <property type="molecule type" value="Genomic_DNA"/>
</dbReference>
<feature type="region of interest" description="Disordered" evidence="1">
    <location>
        <begin position="64"/>
        <end position="157"/>
    </location>
</feature>
<reference evidence="3 4" key="1">
    <citation type="journal article" date="2005" name="Nature">
        <title>Genome sequencing and analysis of Aspergillus oryzae.</title>
        <authorList>
            <person name="Machida M."/>
            <person name="Asai K."/>
            <person name="Sano M."/>
            <person name="Tanaka T."/>
            <person name="Kumagai T."/>
            <person name="Terai G."/>
            <person name="Kusumoto K."/>
            <person name="Arima T."/>
            <person name="Akita O."/>
            <person name="Kashiwagi Y."/>
            <person name="Abe K."/>
            <person name="Gomi K."/>
            <person name="Horiuchi H."/>
            <person name="Kitamoto K."/>
            <person name="Kobayashi T."/>
            <person name="Takeuchi M."/>
            <person name="Denning D.W."/>
            <person name="Galagan J.E."/>
            <person name="Nierman W.C."/>
            <person name="Yu J."/>
            <person name="Archer D.B."/>
            <person name="Bennett J.W."/>
            <person name="Bhatnagar D."/>
            <person name="Cleveland T.E."/>
            <person name="Fedorova N.D."/>
            <person name="Gotoh O."/>
            <person name="Horikawa H."/>
            <person name="Hosoyama A."/>
            <person name="Ichinomiya M."/>
            <person name="Igarashi R."/>
            <person name="Iwashita K."/>
            <person name="Juvvadi P.R."/>
            <person name="Kato M."/>
            <person name="Kato Y."/>
            <person name="Kin T."/>
            <person name="Kokubun A."/>
            <person name="Maeda H."/>
            <person name="Maeyama N."/>
            <person name="Maruyama J."/>
            <person name="Nagasaki H."/>
            <person name="Nakajima T."/>
            <person name="Oda K."/>
            <person name="Okada K."/>
            <person name="Paulsen I."/>
            <person name="Sakamoto K."/>
            <person name="Sawano T."/>
            <person name="Takahashi M."/>
            <person name="Takase K."/>
            <person name="Terabayashi Y."/>
            <person name="Wortman J."/>
            <person name="Yamada O."/>
            <person name="Yamagata Y."/>
            <person name="Anazawa H."/>
            <person name="Hata Y."/>
            <person name="Koide Y."/>
            <person name="Komori T."/>
            <person name="Koyama Y."/>
            <person name="Minetoki T."/>
            <person name="Suharnan S."/>
            <person name="Tanaka A."/>
            <person name="Isono K."/>
            <person name="Kuhara S."/>
            <person name="Ogasawara N."/>
            <person name="Kikuchi H."/>
        </authorList>
    </citation>
    <scope>NUCLEOTIDE SEQUENCE [LARGE SCALE GENOMIC DNA]</scope>
    <source>
        <strain evidence="4">ATCC 42149 / RIB 40</strain>
    </source>
</reference>
<dbReference type="EMBL" id="BA000054">
    <property type="protein sequence ID" value="BAE63836.1"/>
    <property type="molecule type" value="Genomic_DNA"/>
</dbReference>
<dbReference type="GO" id="GO:0016192">
    <property type="term" value="P:vesicle-mediated transport"/>
    <property type="evidence" value="ECO:0007669"/>
    <property type="project" value="TreeGrafter"/>
</dbReference>
<keyword evidence="2" id="KW-1133">Transmembrane helix</keyword>
<protein>
    <submittedName>
        <fullName evidence="3">DNA, SC020</fullName>
    </submittedName>
</protein>
<evidence type="ECO:0000256" key="1">
    <source>
        <dbReference type="SAM" id="MobiDB-lite"/>
    </source>
</evidence>
<gene>
    <name evidence="3" type="ORF">AO090020000693</name>
</gene>
<evidence type="ECO:0000256" key="2">
    <source>
        <dbReference type="SAM" id="Phobius"/>
    </source>
</evidence>
<organism evidence="3 4">
    <name type="scientific">Aspergillus oryzae (strain ATCC 42149 / RIB 40)</name>
    <name type="common">Yellow koji mold</name>
    <dbReference type="NCBI Taxonomy" id="510516"/>
    <lineage>
        <taxon>Eukaryota</taxon>
        <taxon>Fungi</taxon>
        <taxon>Dikarya</taxon>
        <taxon>Ascomycota</taxon>
        <taxon>Pezizomycotina</taxon>
        <taxon>Eurotiomycetes</taxon>
        <taxon>Eurotiomycetidae</taxon>
        <taxon>Eurotiales</taxon>
        <taxon>Aspergillaceae</taxon>
        <taxon>Aspergillus</taxon>
        <taxon>Aspergillus subgen. Circumdati</taxon>
    </lineage>
</organism>